<comment type="similarity">
    <text evidence="1">Belongs to the short-chain dehydrogenases/reductases (SDR) family.</text>
</comment>
<evidence type="ECO:0000256" key="2">
    <source>
        <dbReference type="ARBA" id="ARBA00023002"/>
    </source>
</evidence>
<evidence type="ECO:0000256" key="1">
    <source>
        <dbReference type="ARBA" id="ARBA00006484"/>
    </source>
</evidence>
<dbReference type="SUPFAM" id="SSF51735">
    <property type="entry name" value="NAD(P)-binding Rossmann-fold domains"/>
    <property type="match status" value="1"/>
</dbReference>
<evidence type="ECO:0000313" key="4">
    <source>
        <dbReference type="Proteomes" id="UP000007129"/>
    </source>
</evidence>
<dbReference type="HOGENOM" id="CLU_010194_8_2_1"/>
<dbReference type="Gene3D" id="3.40.50.720">
    <property type="entry name" value="NAD(P)-binding Rossmann-like Domain"/>
    <property type="match status" value="1"/>
</dbReference>
<dbReference type="InParanoid" id="K2RG74"/>
<dbReference type="VEuPathDB" id="FungiDB:MPH_09262"/>
<reference evidence="3 4" key="1">
    <citation type="journal article" date="2012" name="BMC Genomics">
        <title>Tools to kill: Genome of one of the most destructive plant pathogenic fungi Macrophomina phaseolina.</title>
        <authorList>
            <person name="Islam M.S."/>
            <person name="Haque M.S."/>
            <person name="Islam M.M."/>
            <person name="Emdad E.M."/>
            <person name="Halim A."/>
            <person name="Hossen Q.M.M."/>
            <person name="Hossain M.Z."/>
            <person name="Ahmed B."/>
            <person name="Rahim S."/>
            <person name="Rahman M.S."/>
            <person name="Alam M.M."/>
            <person name="Hou S."/>
            <person name="Wan X."/>
            <person name="Saito J.A."/>
            <person name="Alam M."/>
        </authorList>
    </citation>
    <scope>NUCLEOTIDE SEQUENCE [LARGE SCALE GENOMIC DNA]</scope>
    <source>
        <strain evidence="3 4">MS6</strain>
    </source>
</reference>
<organism evidence="3 4">
    <name type="scientific">Macrophomina phaseolina (strain MS6)</name>
    <name type="common">Charcoal rot fungus</name>
    <dbReference type="NCBI Taxonomy" id="1126212"/>
    <lineage>
        <taxon>Eukaryota</taxon>
        <taxon>Fungi</taxon>
        <taxon>Dikarya</taxon>
        <taxon>Ascomycota</taxon>
        <taxon>Pezizomycotina</taxon>
        <taxon>Dothideomycetes</taxon>
        <taxon>Dothideomycetes incertae sedis</taxon>
        <taxon>Botryosphaeriales</taxon>
        <taxon>Botryosphaeriaceae</taxon>
        <taxon>Macrophomina</taxon>
    </lineage>
</organism>
<dbReference type="InterPro" id="IPR002347">
    <property type="entry name" value="SDR_fam"/>
</dbReference>
<dbReference type="AlphaFoldDB" id="K2RG74"/>
<dbReference type="CDD" id="cd05233">
    <property type="entry name" value="SDR_c"/>
    <property type="match status" value="1"/>
</dbReference>
<name>K2RG74_MACPH</name>
<dbReference type="InterPro" id="IPR036291">
    <property type="entry name" value="NAD(P)-bd_dom_sf"/>
</dbReference>
<keyword evidence="2" id="KW-0560">Oxidoreductase</keyword>
<dbReference type="PANTHER" id="PTHR42901:SF1">
    <property type="entry name" value="ALCOHOL DEHYDROGENASE"/>
    <property type="match status" value="1"/>
</dbReference>
<dbReference type="PRINTS" id="PR00081">
    <property type="entry name" value="GDHRDH"/>
</dbReference>
<dbReference type="STRING" id="1126212.K2RG74"/>
<dbReference type="PANTHER" id="PTHR42901">
    <property type="entry name" value="ALCOHOL DEHYDROGENASE"/>
    <property type="match status" value="1"/>
</dbReference>
<dbReference type="Proteomes" id="UP000007129">
    <property type="component" value="Unassembled WGS sequence"/>
</dbReference>
<gene>
    <name evidence="3" type="ORF">MPH_09262</name>
</gene>
<dbReference type="EMBL" id="AHHD01000403">
    <property type="protein sequence ID" value="EKG13593.1"/>
    <property type="molecule type" value="Genomic_DNA"/>
</dbReference>
<dbReference type="GO" id="GO:0016491">
    <property type="term" value="F:oxidoreductase activity"/>
    <property type="evidence" value="ECO:0007669"/>
    <property type="project" value="UniProtKB-KW"/>
</dbReference>
<evidence type="ECO:0000313" key="3">
    <source>
        <dbReference type="EMBL" id="EKG13593.1"/>
    </source>
</evidence>
<dbReference type="eggNOG" id="KOG1205">
    <property type="taxonomic scope" value="Eukaryota"/>
</dbReference>
<sequence length="326" mass="35226">MSESSTRIAALLTETTHRTQYAAIDPTNPLNSAVGKTVVVSGGTTGIGYAIARAFAQAEAANVVLIARRQEALDEGSASLRAELAQAGLNADVWTYLLDIRDAARAEVVFEEIRKRLSADGQARDADILVTSAARGDQGQSTLEFDPQTLRDGYETNVLGNLNLVRAFLRPEIPAIPLAPLVGPVKDTAGVQAPNRQKIILDVSSIASYLKFPGHAAYGPTKLAFTQTMQYLQAEVNQLPGSPVRIHSFHPGVILSPGSRNLGFTEDFGAWDDESLPGGFAVWLASPAAEFLKGRFVCANWDVDRLLANKQVFQEDPELCQYVLKF</sequence>
<dbReference type="OrthoDB" id="1933717at2759"/>
<comment type="caution">
    <text evidence="3">The sequence shown here is derived from an EMBL/GenBank/DDBJ whole genome shotgun (WGS) entry which is preliminary data.</text>
</comment>
<proteinExistence type="inferred from homology"/>
<dbReference type="Pfam" id="PF00106">
    <property type="entry name" value="adh_short"/>
    <property type="match status" value="1"/>
</dbReference>
<accession>K2RG74</accession>
<protein>
    <submittedName>
        <fullName evidence="3">Short-chain dehydrogenase/reductase SDR</fullName>
    </submittedName>
</protein>